<dbReference type="RefSeq" id="XP_041288169.1">
    <property type="nucleotide sequence ID" value="XM_041443612.1"/>
</dbReference>
<proteinExistence type="predicted"/>
<gene>
    <name evidence="1" type="ORF">F5147DRAFT_818445</name>
</gene>
<dbReference type="EMBL" id="JABBWM010000070">
    <property type="protein sequence ID" value="KAG2096326.1"/>
    <property type="molecule type" value="Genomic_DNA"/>
</dbReference>
<dbReference type="GeneID" id="64705871"/>
<evidence type="ECO:0000313" key="2">
    <source>
        <dbReference type="Proteomes" id="UP000823399"/>
    </source>
</evidence>
<dbReference type="AlphaFoldDB" id="A0A9P7EZ94"/>
<dbReference type="SUPFAM" id="SSF52047">
    <property type="entry name" value="RNI-like"/>
    <property type="match status" value="1"/>
</dbReference>
<dbReference type="Proteomes" id="UP000823399">
    <property type="component" value="Unassembled WGS sequence"/>
</dbReference>
<keyword evidence="2" id="KW-1185">Reference proteome</keyword>
<accession>A0A9P7EZ94</accession>
<comment type="caution">
    <text evidence="1">The sequence shown here is derived from an EMBL/GenBank/DDBJ whole genome shotgun (WGS) entry which is preliminary data.</text>
</comment>
<organism evidence="1 2">
    <name type="scientific">Suillus discolor</name>
    <dbReference type="NCBI Taxonomy" id="1912936"/>
    <lineage>
        <taxon>Eukaryota</taxon>
        <taxon>Fungi</taxon>
        <taxon>Dikarya</taxon>
        <taxon>Basidiomycota</taxon>
        <taxon>Agaricomycotina</taxon>
        <taxon>Agaricomycetes</taxon>
        <taxon>Agaricomycetidae</taxon>
        <taxon>Boletales</taxon>
        <taxon>Suillineae</taxon>
        <taxon>Suillaceae</taxon>
        <taxon>Suillus</taxon>
    </lineage>
</organism>
<dbReference type="InterPro" id="IPR032675">
    <property type="entry name" value="LRR_dom_sf"/>
</dbReference>
<name>A0A9P7EZ94_9AGAM</name>
<protein>
    <submittedName>
        <fullName evidence="1">Uncharacterized protein</fullName>
    </submittedName>
</protein>
<dbReference type="OrthoDB" id="2676880at2759"/>
<reference evidence="1" key="1">
    <citation type="journal article" date="2020" name="New Phytol.">
        <title>Comparative genomics reveals dynamic genome evolution in host specialist ectomycorrhizal fungi.</title>
        <authorList>
            <person name="Lofgren L.A."/>
            <person name="Nguyen N.H."/>
            <person name="Vilgalys R."/>
            <person name="Ruytinx J."/>
            <person name="Liao H.L."/>
            <person name="Branco S."/>
            <person name="Kuo A."/>
            <person name="LaButti K."/>
            <person name="Lipzen A."/>
            <person name="Andreopoulos W."/>
            <person name="Pangilinan J."/>
            <person name="Riley R."/>
            <person name="Hundley H."/>
            <person name="Na H."/>
            <person name="Barry K."/>
            <person name="Grigoriev I.V."/>
            <person name="Stajich J.E."/>
            <person name="Kennedy P.G."/>
        </authorList>
    </citation>
    <scope>NUCLEOTIDE SEQUENCE</scope>
    <source>
        <strain evidence="1">FC423</strain>
    </source>
</reference>
<evidence type="ECO:0000313" key="1">
    <source>
        <dbReference type="EMBL" id="KAG2096326.1"/>
    </source>
</evidence>
<sequence length="280" mass="31779">MVDLAAWKHLSHLPTLRKLEIDQGYNDHPSLPKQDIVNLSFLNITSLSFQQLYDAGDIITVMQHWQFPSLKEFEFEAHHFSSEQAEQLFHALSHCTACLTLEEISICSYDDGFVGDDESLTPIPYFLCFTQLQTLKLMFNNFYIYLDNDMLLQAMSTWPHIRTLEIDDSGDRVPSSEISLRGLFTAIGLCPQLHTLQVPIKIATIDINPDAEPIQHTSLRSLALDLSEFLIDAETIARIISAWLPCVDRVQNINGLSWLQVNRHLKSLRRATALRVAGAS</sequence>
<dbReference type="Gene3D" id="3.80.10.10">
    <property type="entry name" value="Ribonuclease Inhibitor"/>
    <property type="match status" value="1"/>
</dbReference>